<protein>
    <submittedName>
        <fullName evidence="2">Uncharacterized protein</fullName>
    </submittedName>
</protein>
<dbReference type="AlphaFoldDB" id="A0A060YRW7"/>
<dbReference type="Proteomes" id="UP000193380">
    <property type="component" value="Unassembled WGS sequence"/>
</dbReference>
<feature type="non-terminal residue" evidence="2">
    <location>
        <position position="1"/>
    </location>
</feature>
<organism evidence="2 3">
    <name type="scientific">Oncorhynchus mykiss</name>
    <name type="common">Rainbow trout</name>
    <name type="synonym">Salmo gairdneri</name>
    <dbReference type="NCBI Taxonomy" id="8022"/>
    <lineage>
        <taxon>Eukaryota</taxon>
        <taxon>Metazoa</taxon>
        <taxon>Chordata</taxon>
        <taxon>Craniata</taxon>
        <taxon>Vertebrata</taxon>
        <taxon>Euteleostomi</taxon>
        <taxon>Actinopterygii</taxon>
        <taxon>Neopterygii</taxon>
        <taxon>Teleostei</taxon>
        <taxon>Protacanthopterygii</taxon>
        <taxon>Salmoniformes</taxon>
        <taxon>Salmonidae</taxon>
        <taxon>Salmoninae</taxon>
        <taxon>Oncorhynchus</taxon>
    </lineage>
</organism>
<reference evidence="2" key="2">
    <citation type="submission" date="2014-03" db="EMBL/GenBank/DDBJ databases">
        <authorList>
            <person name="Genoscope - CEA"/>
        </authorList>
    </citation>
    <scope>NUCLEOTIDE SEQUENCE</scope>
</reference>
<name>A0A060YRW7_ONCMY</name>
<feature type="region of interest" description="Disordered" evidence="1">
    <location>
        <begin position="20"/>
        <end position="42"/>
    </location>
</feature>
<accession>A0A060YRW7</accession>
<proteinExistence type="predicted"/>
<dbReference type="EMBL" id="FR917252">
    <property type="protein sequence ID" value="CDQ94282.1"/>
    <property type="molecule type" value="Genomic_DNA"/>
</dbReference>
<dbReference type="PaxDb" id="8022-A0A060YRW7"/>
<reference evidence="2" key="1">
    <citation type="journal article" date="2014" name="Nat. Commun.">
        <title>The rainbow trout genome provides novel insights into evolution after whole-genome duplication in vertebrates.</title>
        <authorList>
            <person name="Berthelot C."/>
            <person name="Brunet F."/>
            <person name="Chalopin D."/>
            <person name="Juanchich A."/>
            <person name="Bernard M."/>
            <person name="Noel B."/>
            <person name="Bento P."/>
            <person name="Da Silva C."/>
            <person name="Labadie K."/>
            <person name="Alberti A."/>
            <person name="Aury J.M."/>
            <person name="Louis A."/>
            <person name="Dehais P."/>
            <person name="Bardou P."/>
            <person name="Montfort J."/>
            <person name="Klopp C."/>
            <person name="Cabau C."/>
            <person name="Gaspin C."/>
            <person name="Thorgaard G.H."/>
            <person name="Boussaha M."/>
            <person name="Quillet E."/>
            <person name="Guyomard R."/>
            <person name="Galiana D."/>
            <person name="Bobe J."/>
            <person name="Volff J.N."/>
            <person name="Genet C."/>
            <person name="Wincker P."/>
            <person name="Jaillon O."/>
            <person name="Roest Crollius H."/>
            <person name="Guiguen Y."/>
        </authorList>
    </citation>
    <scope>NUCLEOTIDE SEQUENCE [LARGE SCALE GENOMIC DNA]</scope>
</reference>
<gene>
    <name evidence="2" type="ORF">GSONMT00029575001</name>
</gene>
<dbReference type="STRING" id="8022.A0A060YRW7"/>
<evidence type="ECO:0000313" key="3">
    <source>
        <dbReference type="Proteomes" id="UP000193380"/>
    </source>
</evidence>
<evidence type="ECO:0000256" key="1">
    <source>
        <dbReference type="SAM" id="MobiDB-lite"/>
    </source>
</evidence>
<sequence length="167" mass="18410">AVLTRNTGVGVKDLGSHFRFYDQSPTPNPEPDPRGLSQGGGLDMENIPLEFHKENTVTNDLPLEGFEDEDYIDFDKILAEGGDDYSEGDEIDEIATPLQISTSSLNPQTQRRGGPDSYAYSMATRASNESIWSTPTLALNSTVAFGTMSTRPTTFCWRPSESLLPWE</sequence>
<evidence type="ECO:0000313" key="2">
    <source>
        <dbReference type="EMBL" id="CDQ94282.1"/>
    </source>
</evidence>